<dbReference type="PANTHER" id="PTHR11537:SF254">
    <property type="entry name" value="POTASSIUM VOLTAGE-GATED CHANNEL PROTEIN SHAB"/>
    <property type="match status" value="1"/>
</dbReference>
<keyword evidence="7 10" id="KW-0407">Ion channel</keyword>
<dbReference type="Gene3D" id="1.20.120.350">
    <property type="entry name" value="Voltage-gated potassium channels. Chain C"/>
    <property type="match status" value="1"/>
</dbReference>
<proteinExistence type="predicted"/>
<evidence type="ECO:0000256" key="3">
    <source>
        <dbReference type="ARBA" id="ARBA00022692"/>
    </source>
</evidence>
<evidence type="ECO:0000256" key="1">
    <source>
        <dbReference type="ARBA" id="ARBA00004141"/>
    </source>
</evidence>
<evidence type="ECO:0000259" key="9">
    <source>
        <dbReference type="Pfam" id="PF07885"/>
    </source>
</evidence>
<sequence>MLWLRLYEWLMFCCIILSVGTIWYEWPWQASIIWGTWSVFFVDYVVRLWYAKDKWLFIRSNPFDLVALIPLDALYQSAKLARLFRVMRLKTMTKRFSNPLISTMKNTKRRTLVSSSLLLVFVSTLPFYYYEPIVKSYPEAFTWSIGTLFLFGNQDVDPASFIGKATAVILTILGVCIHALLVTTLTNVTQIFVKKKQKRKAKTKDAKEQTKSMS</sequence>
<evidence type="ECO:0000256" key="4">
    <source>
        <dbReference type="ARBA" id="ARBA00022989"/>
    </source>
</evidence>
<dbReference type="SUPFAM" id="SSF81324">
    <property type="entry name" value="Voltage-gated potassium channels"/>
    <property type="match status" value="1"/>
</dbReference>
<dbReference type="EMBL" id="SNYJ01000002">
    <property type="protein sequence ID" value="TDQ42096.1"/>
    <property type="molecule type" value="Genomic_DNA"/>
</dbReference>
<evidence type="ECO:0000256" key="6">
    <source>
        <dbReference type="ARBA" id="ARBA00023136"/>
    </source>
</evidence>
<keyword evidence="5" id="KW-0406">Ion transport</keyword>
<keyword evidence="4 8" id="KW-1133">Transmembrane helix</keyword>
<feature type="domain" description="Potassium channel" evidence="9">
    <location>
        <begin position="117"/>
        <end position="189"/>
    </location>
</feature>
<evidence type="ECO:0000256" key="7">
    <source>
        <dbReference type="ARBA" id="ARBA00023303"/>
    </source>
</evidence>
<dbReference type="OrthoDB" id="9785285at2"/>
<dbReference type="GO" id="GO:0001508">
    <property type="term" value="P:action potential"/>
    <property type="evidence" value="ECO:0007669"/>
    <property type="project" value="TreeGrafter"/>
</dbReference>
<dbReference type="GO" id="GO:0008076">
    <property type="term" value="C:voltage-gated potassium channel complex"/>
    <property type="evidence" value="ECO:0007669"/>
    <property type="project" value="InterPro"/>
</dbReference>
<feature type="transmembrane region" description="Helical" evidence="8">
    <location>
        <begin position="112"/>
        <end position="130"/>
    </location>
</feature>
<dbReference type="InterPro" id="IPR028325">
    <property type="entry name" value="VG_K_chnl"/>
</dbReference>
<dbReference type="RefSeq" id="WP_133578988.1">
    <property type="nucleotide sequence ID" value="NZ_SNYJ01000002.1"/>
</dbReference>
<comment type="caution">
    <text evidence="10">The sequence shown here is derived from an EMBL/GenBank/DDBJ whole genome shotgun (WGS) entry which is preliminary data.</text>
</comment>
<feature type="transmembrane region" description="Helical" evidence="8">
    <location>
        <begin position="7"/>
        <end position="26"/>
    </location>
</feature>
<evidence type="ECO:0000256" key="5">
    <source>
        <dbReference type="ARBA" id="ARBA00023065"/>
    </source>
</evidence>
<dbReference type="Gene3D" id="1.10.287.70">
    <property type="match status" value="1"/>
</dbReference>
<dbReference type="Pfam" id="PF07885">
    <property type="entry name" value="Ion_trans_2"/>
    <property type="match status" value="1"/>
</dbReference>
<dbReference type="AlphaFoldDB" id="A0A4R6U8G6"/>
<organism evidence="10 11">
    <name type="scientific">Aureibacillus halotolerans</name>
    <dbReference type="NCBI Taxonomy" id="1508390"/>
    <lineage>
        <taxon>Bacteria</taxon>
        <taxon>Bacillati</taxon>
        <taxon>Bacillota</taxon>
        <taxon>Bacilli</taxon>
        <taxon>Bacillales</taxon>
        <taxon>Bacillaceae</taxon>
        <taxon>Aureibacillus</taxon>
    </lineage>
</organism>
<dbReference type="GO" id="GO:0005249">
    <property type="term" value="F:voltage-gated potassium channel activity"/>
    <property type="evidence" value="ECO:0007669"/>
    <property type="project" value="InterPro"/>
</dbReference>
<reference evidence="10 11" key="1">
    <citation type="submission" date="2019-03" db="EMBL/GenBank/DDBJ databases">
        <title>Genomic Encyclopedia of Type Strains, Phase IV (KMG-IV): sequencing the most valuable type-strain genomes for metagenomic binning, comparative biology and taxonomic classification.</title>
        <authorList>
            <person name="Goeker M."/>
        </authorList>
    </citation>
    <scope>NUCLEOTIDE SEQUENCE [LARGE SCALE GENOMIC DNA]</scope>
    <source>
        <strain evidence="10 11">DSM 28697</strain>
    </source>
</reference>
<dbReference type="InterPro" id="IPR027359">
    <property type="entry name" value="Volt_channel_dom_sf"/>
</dbReference>
<evidence type="ECO:0000313" key="10">
    <source>
        <dbReference type="EMBL" id="TDQ42096.1"/>
    </source>
</evidence>
<gene>
    <name evidence="10" type="ORF">EV213_102126</name>
</gene>
<dbReference type="InterPro" id="IPR013099">
    <property type="entry name" value="K_chnl_dom"/>
</dbReference>
<evidence type="ECO:0000256" key="2">
    <source>
        <dbReference type="ARBA" id="ARBA00022448"/>
    </source>
</evidence>
<feature type="transmembrane region" description="Helical" evidence="8">
    <location>
        <begin position="167"/>
        <end position="193"/>
    </location>
</feature>
<comment type="subcellular location">
    <subcellularLocation>
        <location evidence="1">Membrane</location>
        <topology evidence="1">Multi-pass membrane protein</topology>
    </subcellularLocation>
</comment>
<keyword evidence="2" id="KW-0813">Transport</keyword>
<name>A0A4R6U8G6_9BACI</name>
<evidence type="ECO:0000256" key="8">
    <source>
        <dbReference type="SAM" id="Phobius"/>
    </source>
</evidence>
<keyword evidence="11" id="KW-1185">Reference proteome</keyword>
<keyword evidence="3 8" id="KW-0812">Transmembrane</keyword>
<evidence type="ECO:0000313" key="11">
    <source>
        <dbReference type="Proteomes" id="UP000295632"/>
    </source>
</evidence>
<dbReference type="Proteomes" id="UP000295632">
    <property type="component" value="Unassembled WGS sequence"/>
</dbReference>
<dbReference type="PANTHER" id="PTHR11537">
    <property type="entry name" value="VOLTAGE-GATED POTASSIUM CHANNEL"/>
    <property type="match status" value="1"/>
</dbReference>
<accession>A0A4R6U8G6</accession>
<feature type="transmembrane region" description="Helical" evidence="8">
    <location>
        <begin position="32"/>
        <end position="50"/>
    </location>
</feature>
<keyword evidence="6 8" id="KW-0472">Membrane</keyword>
<protein>
    <submittedName>
        <fullName evidence="10">Voltage-gated potassium channel</fullName>
    </submittedName>
</protein>